<feature type="non-terminal residue" evidence="1">
    <location>
        <position position="1"/>
    </location>
</feature>
<protein>
    <submittedName>
        <fullName evidence="1">Uncharacterized protein</fullName>
    </submittedName>
</protein>
<dbReference type="AlphaFoldDB" id="A0AAN5D5H5"/>
<sequence>CLLLRTVRDMCIHWVLSSTDLKQWRHLPELMCVRPVNTIRQTIGIYYEYRKYRLRIVHHSREKEIEEICHLKSDTYHQISDTILIAY</sequence>
<dbReference type="Proteomes" id="UP001328107">
    <property type="component" value="Unassembled WGS sequence"/>
</dbReference>
<organism evidence="1 2">
    <name type="scientific">Pristionchus mayeri</name>
    <dbReference type="NCBI Taxonomy" id="1317129"/>
    <lineage>
        <taxon>Eukaryota</taxon>
        <taxon>Metazoa</taxon>
        <taxon>Ecdysozoa</taxon>
        <taxon>Nematoda</taxon>
        <taxon>Chromadorea</taxon>
        <taxon>Rhabditida</taxon>
        <taxon>Rhabditina</taxon>
        <taxon>Diplogasteromorpha</taxon>
        <taxon>Diplogasteroidea</taxon>
        <taxon>Neodiplogasteridae</taxon>
        <taxon>Pristionchus</taxon>
    </lineage>
</organism>
<proteinExistence type="predicted"/>
<evidence type="ECO:0000313" key="2">
    <source>
        <dbReference type="Proteomes" id="UP001328107"/>
    </source>
</evidence>
<accession>A0AAN5D5H5</accession>
<reference evidence="2" key="1">
    <citation type="submission" date="2022-10" db="EMBL/GenBank/DDBJ databases">
        <title>Genome assembly of Pristionchus species.</title>
        <authorList>
            <person name="Yoshida K."/>
            <person name="Sommer R.J."/>
        </authorList>
    </citation>
    <scope>NUCLEOTIDE SEQUENCE [LARGE SCALE GENOMIC DNA]</scope>
    <source>
        <strain evidence="2">RS5460</strain>
    </source>
</reference>
<name>A0AAN5D5H5_9BILA</name>
<evidence type="ECO:0000313" key="1">
    <source>
        <dbReference type="EMBL" id="GMR56077.1"/>
    </source>
</evidence>
<gene>
    <name evidence="1" type="ORF">PMAYCL1PPCAC_26272</name>
</gene>
<comment type="caution">
    <text evidence="1">The sequence shown here is derived from an EMBL/GenBank/DDBJ whole genome shotgun (WGS) entry which is preliminary data.</text>
</comment>
<keyword evidence="2" id="KW-1185">Reference proteome</keyword>
<dbReference type="EMBL" id="BTRK01000005">
    <property type="protein sequence ID" value="GMR56077.1"/>
    <property type="molecule type" value="Genomic_DNA"/>
</dbReference>